<evidence type="ECO:0008006" key="4">
    <source>
        <dbReference type="Google" id="ProtNLM"/>
    </source>
</evidence>
<dbReference type="AlphaFoldDB" id="S8A211"/>
<evidence type="ECO:0000313" key="2">
    <source>
        <dbReference type="EMBL" id="EPS35206.1"/>
    </source>
</evidence>
<keyword evidence="1" id="KW-0732">Signal</keyword>
<feature type="signal peptide" evidence="1">
    <location>
        <begin position="1"/>
        <end position="21"/>
    </location>
</feature>
<name>S8A211_DACHA</name>
<dbReference type="EMBL" id="AQGS01001233">
    <property type="protein sequence ID" value="EPS35206.1"/>
    <property type="molecule type" value="Genomic_DNA"/>
</dbReference>
<evidence type="ECO:0000256" key="1">
    <source>
        <dbReference type="SAM" id="SignalP"/>
    </source>
</evidence>
<sequence length="418" mass="45217">MRGWAVWSLYVLGGLVKETKALPQASNKRDLVVRQSSSTTFPDSDYPFTIRATLVSSGGSWVKFFFATGLEGNSSLYMGTWEKANPNVYTYEKILTDNINYDTPSLTAIMWDNNNPTHAELAWDHANKQARVYFMARQSESEVWELAYSGGVWQTSAIGDLGQFSIDPNQGMSVIAWHTTGRTNLRLYATPTDETGVHEFAYGPFGTGGAYQWVAGGQIGGNYTFGTPVAFLNTAPYTSSTPNIRGWHGVDNTNFQNSRWASGSSGWQYSDTGIASTEIGPSGFFAPYVTGVDSLSPAITLHWCDETSNLIYKAPVSLSGVIGTSSTVAWQSAMGFTPYTSAPGVDELGSIGWRKTGISAGAASNGDATDDVHLFAAGYTDGGNYTLLHINPLLTARTAKEVAGVHIVGYLHWLEIAF</sequence>
<dbReference type="OrthoDB" id="10589438at2759"/>
<accession>S8A211</accession>
<protein>
    <recommendedName>
        <fullName evidence="4">Fucose-specific lectin</fullName>
    </recommendedName>
</protein>
<dbReference type="Proteomes" id="UP000015100">
    <property type="component" value="Unassembled WGS sequence"/>
</dbReference>
<keyword evidence="3" id="KW-1185">Reference proteome</keyword>
<feature type="chain" id="PRO_5004548217" description="Fucose-specific lectin" evidence="1">
    <location>
        <begin position="22"/>
        <end position="418"/>
    </location>
</feature>
<gene>
    <name evidence="2" type="ORF">H072_11604</name>
</gene>
<organism evidence="2 3">
    <name type="scientific">Dactylellina haptotyla (strain CBS 200.50)</name>
    <name type="common">Nematode-trapping fungus</name>
    <name type="synonym">Monacrosporium haptotylum</name>
    <dbReference type="NCBI Taxonomy" id="1284197"/>
    <lineage>
        <taxon>Eukaryota</taxon>
        <taxon>Fungi</taxon>
        <taxon>Dikarya</taxon>
        <taxon>Ascomycota</taxon>
        <taxon>Pezizomycotina</taxon>
        <taxon>Orbiliomycetes</taxon>
        <taxon>Orbiliales</taxon>
        <taxon>Orbiliaceae</taxon>
        <taxon>Dactylellina</taxon>
    </lineage>
</organism>
<evidence type="ECO:0000313" key="3">
    <source>
        <dbReference type="Proteomes" id="UP000015100"/>
    </source>
</evidence>
<reference evidence="2 3" key="1">
    <citation type="journal article" date="2013" name="PLoS Genet.">
        <title>Genomic mechanisms accounting for the adaptation to parasitism in nematode-trapping fungi.</title>
        <authorList>
            <person name="Meerupati T."/>
            <person name="Andersson K.M."/>
            <person name="Friman E."/>
            <person name="Kumar D."/>
            <person name="Tunlid A."/>
            <person name="Ahren D."/>
        </authorList>
    </citation>
    <scope>NUCLEOTIDE SEQUENCE [LARGE SCALE GENOMIC DNA]</scope>
    <source>
        <strain evidence="2 3">CBS 200.50</strain>
    </source>
</reference>
<comment type="caution">
    <text evidence="2">The sequence shown here is derived from an EMBL/GenBank/DDBJ whole genome shotgun (WGS) entry which is preliminary data.</text>
</comment>
<dbReference type="Gene3D" id="2.40.128.190">
    <property type="match status" value="1"/>
</dbReference>
<proteinExistence type="predicted"/>
<reference evidence="3" key="2">
    <citation type="submission" date="2013-04" db="EMBL/GenBank/DDBJ databases">
        <title>Genomic mechanisms accounting for the adaptation to parasitism in nematode-trapping fungi.</title>
        <authorList>
            <person name="Ahren D.G."/>
        </authorList>
    </citation>
    <scope>NUCLEOTIDE SEQUENCE [LARGE SCALE GENOMIC DNA]</scope>
    <source>
        <strain evidence="3">CBS 200.50</strain>
    </source>
</reference>
<dbReference type="HOGENOM" id="CLU_657238_0_0_1"/>